<dbReference type="Pfam" id="PF03413">
    <property type="entry name" value="PepSY"/>
    <property type="match status" value="1"/>
</dbReference>
<protein>
    <submittedName>
        <fullName evidence="4">PepSY domain-containing protein</fullName>
    </submittedName>
</protein>
<dbReference type="InterPro" id="IPR025711">
    <property type="entry name" value="PepSY"/>
</dbReference>
<feature type="chain" id="PRO_5040986013" evidence="2">
    <location>
        <begin position="22"/>
        <end position="224"/>
    </location>
</feature>
<evidence type="ECO:0000256" key="1">
    <source>
        <dbReference type="SAM" id="MobiDB-lite"/>
    </source>
</evidence>
<feature type="domain" description="PepSY" evidence="3">
    <location>
        <begin position="35"/>
        <end position="87"/>
    </location>
</feature>
<name>A0A9X2MTM5_9BACL</name>
<evidence type="ECO:0000313" key="4">
    <source>
        <dbReference type="EMBL" id="MCR2806604.1"/>
    </source>
</evidence>
<dbReference type="EMBL" id="JANIPJ010000018">
    <property type="protein sequence ID" value="MCR2806604.1"/>
    <property type="molecule type" value="Genomic_DNA"/>
</dbReference>
<feature type="region of interest" description="Disordered" evidence="1">
    <location>
        <begin position="204"/>
        <end position="224"/>
    </location>
</feature>
<feature type="compositionally biased region" description="Polar residues" evidence="1">
    <location>
        <begin position="101"/>
        <end position="119"/>
    </location>
</feature>
<proteinExistence type="predicted"/>
<keyword evidence="5" id="KW-1185">Reference proteome</keyword>
<sequence>MGITKKAAVFVAVMTAGAVAAALWTWQGRDNGTVVSKEEAMQSVLEHYPGEITSAMLDGEAYRIELRTEQGLYALAVDSESGSIASVERLSAVGDVPETPQPTSGEASPEPSLTPSATPVPSAGGGSGNEGTANPSSPAPSPAATQKPSLLSAEEAGKLASSHVQGTVDNVERGEGGDYLVEIETNDGREAVVQVNAISGAVMSVSWDDDDDGNSSEDDSDDDD</sequence>
<evidence type="ECO:0000259" key="3">
    <source>
        <dbReference type="Pfam" id="PF03413"/>
    </source>
</evidence>
<feature type="signal peptide" evidence="2">
    <location>
        <begin position="1"/>
        <end position="21"/>
    </location>
</feature>
<dbReference type="Proteomes" id="UP001141950">
    <property type="component" value="Unassembled WGS sequence"/>
</dbReference>
<evidence type="ECO:0000313" key="5">
    <source>
        <dbReference type="Proteomes" id="UP001141950"/>
    </source>
</evidence>
<keyword evidence="2" id="KW-0732">Signal</keyword>
<accession>A0A9X2MTM5</accession>
<reference evidence="4" key="1">
    <citation type="submission" date="2022-08" db="EMBL/GenBank/DDBJ databases">
        <title>The genomic sequence of strain Paenibacillus sp. SCIV0701.</title>
        <authorList>
            <person name="Zhao H."/>
        </authorList>
    </citation>
    <scope>NUCLEOTIDE SEQUENCE</scope>
    <source>
        <strain evidence="4">SCIV0701</strain>
    </source>
</reference>
<dbReference type="AlphaFoldDB" id="A0A9X2MTM5"/>
<gene>
    <name evidence="4" type="ORF">NQZ67_22230</name>
</gene>
<comment type="caution">
    <text evidence="4">The sequence shown here is derived from an EMBL/GenBank/DDBJ whole genome shotgun (WGS) entry which is preliminary data.</text>
</comment>
<dbReference type="Gene3D" id="3.10.450.40">
    <property type="match status" value="2"/>
</dbReference>
<organism evidence="4 5">
    <name type="scientific">Paenibacillus soyae</name>
    <dbReference type="NCBI Taxonomy" id="2969249"/>
    <lineage>
        <taxon>Bacteria</taxon>
        <taxon>Bacillati</taxon>
        <taxon>Bacillota</taxon>
        <taxon>Bacilli</taxon>
        <taxon>Bacillales</taxon>
        <taxon>Paenibacillaceae</taxon>
        <taxon>Paenibacillus</taxon>
    </lineage>
</organism>
<feature type="compositionally biased region" description="Acidic residues" evidence="1">
    <location>
        <begin position="207"/>
        <end position="224"/>
    </location>
</feature>
<dbReference type="RefSeq" id="WP_257450217.1">
    <property type="nucleotide sequence ID" value="NZ_JANIPJ010000018.1"/>
</dbReference>
<feature type="region of interest" description="Disordered" evidence="1">
    <location>
        <begin position="94"/>
        <end position="174"/>
    </location>
</feature>
<evidence type="ECO:0000256" key="2">
    <source>
        <dbReference type="SAM" id="SignalP"/>
    </source>
</evidence>